<dbReference type="Pfam" id="PF20512">
    <property type="entry name" value="PMI_typeI_hel"/>
    <property type="match status" value="1"/>
</dbReference>
<dbReference type="InterPro" id="IPR016305">
    <property type="entry name" value="Mannose-6-P_Isomerase"/>
</dbReference>
<organism evidence="14 15">
    <name type="scientific">Photobacterium profundum 3TCK</name>
    <dbReference type="NCBI Taxonomy" id="314280"/>
    <lineage>
        <taxon>Bacteria</taxon>
        <taxon>Pseudomonadati</taxon>
        <taxon>Pseudomonadota</taxon>
        <taxon>Gammaproteobacteria</taxon>
        <taxon>Vibrionales</taxon>
        <taxon>Vibrionaceae</taxon>
        <taxon>Photobacterium</taxon>
    </lineage>
</organism>
<dbReference type="PANTHER" id="PTHR10309:SF0">
    <property type="entry name" value="MANNOSE-6-PHOSPHATE ISOMERASE"/>
    <property type="match status" value="1"/>
</dbReference>
<feature type="active site" evidence="9">
    <location>
        <position position="308"/>
    </location>
</feature>
<comment type="catalytic activity">
    <reaction evidence="1">
        <text>D-mannose 6-phosphate = D-fructose 6-phosphate</text>
        <dbReference type="Rhea" id="RHEA:12356"/>
        <dbReference type="ChEBI" id="CHEBI:58735"/>
        <dbReference type="ChEBI" id="CHEBI:61527"/>
        <dbReference type="EC" id="5.3.1.8"/>
    </reaction>
</comment>
<dbReference type="EMBL" id="AAPH01000003">
    <property type="protein sequence ID" value="EAS44590.1"/>
    <property type="molecule type" value="Genomic_DNA"/>
</dbReference>
<dbReference type="GO" id="GO:0009298">
    <property type="term" value="P:GDP-mannose biosynthetic process"/>
    <property type="evidence" value="ECO:0007669"/>
    <property type="project" value="InterPro"/>
</dbReference>
<dbReference type="InterPro" id="IPR049071">
    <property type="entry name" value="MPI_cupin_dom"/>
</dbReference>
<evidence type="ECO:0000256" key="8">
    <source>
        <dbReference type="ARBA" id="ARBA00030762"/>
    </source>
</evidence>
<evidence type="ECO:0000313" key="14">
    <source>
        <dbReference type="EMBL" id="EAS44590.1"/>
    </source>
</evidence>
<evidence type="ECO:0000256" key="1">
    <source>
        <dbReference type="ARBA" id="ARBA00000757"/>
    </source>
</evidence>
<dbReference type="PROSITE" id="PS00966">
    <property type="entry name" value="PMI_I_2"/>
    <property type="match status" value="1"/>
</dbReference>
<comment type="cofactor">
    <cofactor evidence="10">
        <name>Zn(2+)</name>
        <dbReference type="ChEBI" id="CHEBI:29105"/>
    </cofactor>
    <text evidence="10">Binds 1 zinc ion per subunit.</text>
</comment>
<dbReference type="GO" id="GO:0005975">
    <property type="term" value="P:carbohydrate metabolic process"/>
    <property type="evidence" value="ECO:0007669"/>
    <property type="project" value="InterPro"/>
</dbReference>
<dbReference type="HOGENOM" id="CLU_026967_1_0_6"/>
<evidence type="ECO:0000259" key="12">
    <source>
        <dbReference type="Pfam" id="PF20512"/>
    </source>
</evidence>
<dbReference type="Pfam" id="PF21621">
    <property type="entry name" value="MPI_cupin_dom"/>
    <property type="match status" value="1"/>
</dbReference>
<dbReference type="PRINTS" id="PR00714">
    <property type="entry name" value="MAN6PISMRASE"/>
</dbReference>
<dbReference type="Proteomes" id="UP000003789">
    <property type="component" value="Unassembled WGS sequence"/>
</dbReference>
<dbReference type="InterPro" id="IPR014710">
    <property type="entry name" value="RmlC-like_jellyroll"/>
</dbReference>
<dbReference type="Gene3D" id="1.10.441.10">
    <property type="entry name" value="Phosphomannose Isomerase, domain 2"/>
    <property type="match status" value="1"/>
</dbReference>
<feature type="binding site" evidence="10">
    <location>
        <position position="130"/>
    </location>
    <ligand>
        <name>Zn(2+)</name>
        <dbReference type="ChEBI" id="CHEBI:29105"/>
    </ligand>
</feature>
<feature type="domain" description="Phosphomannose isomerase type I catalytic" evidence="11">
    <location>
        <begin position="34"/>
        <end position="181"/>
    </location>
</feature>
<feature type="binding site" evidence="10">
    <location>
        <position position="165"/>
    </location>
    <ligand>
        <name>Zn(2+)</name>
        <dbReference type="ChEBI" id="CHEBI:29105"/>
    </ligand>
</feature>
<proteinExistence type="inferred from homology"/>
<sequence>MKVVLTHLILIFDLDDHIQQGFMVMTDSIRPVFFKMDNVIQNYPWGSVTSVQQLFGTANPDAQPQAEIWMGAHPNGCSTIDMSGKPVLLSDFIATDPDAILGVNTQATFGELPYLFKVLAAEKALSIQVHPSKAQAEVGFAKEDAEAIPRNAGNRNYKDPNHKPELVFALTPYQAMNGFREIADIVAQFETLNIPVLSDLVTAFSAEQNESGLQAFFQAMLSLEGEVKETAVNALLAYANTHKEDALFGLLIELAEQYPGDIGLFAPLMLNVLTLQPGEAMFLDACTPHAYIKGTGLEIMANSDNVLRAGLTPKYMDVPELVASTLFVTKPVDSLLLAPELGEGSQHYPIPVPDFKFSVYQQVSNTVIEHHSAEILFAVDAPVTVTHQNGETITIEKGESVFIPAYALSYAASCNGCFARAYN</sequence>
<dbReference type="PANTHER" id="PTHR10309">
    <property type="entry name" value="MANNOSE-6-PHOSPHATE ISOMERASE"/>
    <property type="match status" value="1"/>
</dbReference>
<gene>
    <name evidence="14" type="ORF">P3TCK_26492</name>
</gene>
<evidence type="ECO:0000256" key="3">
    <source>
        <dbReference type="ARBA" id="ARBA00011956"/>
    </source>
</evidence>
<name>Q1Z8C3_9GAMM</name>
<dbReference type="InterPro" id="IPR001250">
    <property type="entry name" value="Man6P_Isoase-1"/>
</dbReference>
<evidence type="ECO:0000256" key="9">
    <source>
        <dbReference type="PIRSR" id="PIRSR001480-1"/>
    </source>
</evidence>
<protein>
    <recommendedName>
        <fullName evidence="3">mannose-6-phosphate isomerase</fullName>
        <ecNumber evidence="3">5.3.1.8</ecNumber>
    </recommendedName>
    <alternativeName>
        <fullName evidence="7">Phosphohexomutase</fullName>
    </alternativeName>
    <alternativeName>
        <fullName evidence="8">Phosphomannose isomerase</fullName>
    </alternativeName>
</protein>
<dbReference type="SUPFAM" id="SSF51182">
    <property type="entry name" value="RmlC-like cupins"/>
    <property type="match status" value="1"/>
</dbReference>
<dbReference type="InterPro" id="IPR046458">
    <property type="entry name" value="PMI_typeI_hel"/>
</dbReference>
<evidence type="ECO:0000256" key="10">
    <source>
        <dbReference type="PIRSR" id="PIRSR001480-2"/>
    </source>
</evidence>
<evidence type="ECO:0000259" key="11">
    <source>
        <dbReference type="Pfam" id="PF20511"/>
    </source>
</evidence>
<comment type="caution">
    <text evidence="14">The sequence shown here is derived from an EMBL/GenBank/DDBJ whole genome shotgun (WGS) entry which is preliminary data.</text>
</comment>
<evidence type="ECO:0000256" key="6">
    <source>
        <dbReference type="ARBA" id="ARBA00023235"/>
    </source>
</evidence>
<feature type="binding site" evidence="10">
    <location>
        <position position="128"/>
    </location>
    <ligand>
        <name>Zn(2+)</name>
        <dbReference type="ChEBI" id="CHEBI:29105"/>
    </ligand>
</feature>
<evidence type="ECO:0000256" key="2">
    <source>
        <dbReference type="ARBA" id="ARBA00010772"/>
    </source>
</evidence>
<comment type="similarity">
    <text evidence="2">Belongs to the mannose-6-phosphate isomerase type 1 family.</text>
</comment>
<dbReference type="GO" id="GO:0004476">
    <property type="term" value="F:mannose-6-phosphate isomerase activity"/>
    <property type="evidence" value="ECO:0007669"/>
    <property type="project" value="UniProtKB-EC"/>
</dbReference>
<evidence type="ECO:0000259" key="13">
    <source>
        <dbReference type="Pfam" id="PF21621"/>
    </source>
</evidence>
<evidence type="ECO:0000256" key="4">
    <source>
        <dbReference type="ARBA" id="ARBA00022723"/>
    </source>
</evidence>
<dbReference type="EC" id="5.3.1.8" evidence="3"/>
<keyword evidence="4 10" id="KW-0479">Metal-binding</keyword>
<accession>Q1Z8C3</accession>
<reference evidence="14 15" key="1">
    <citation type="submission" date="2006-03" db="EMBL/GenBank/DDBJ databases">
        <authorList>
            <person name="Bartlett D.H."/>
            <person name="Valle G."/>
            <person name="Lauro F.M."/>
            <person name="Vezzi A."/>
            <person name="Simonato F."/>
            <person name="Eloe E."/>
            <person name="Vitulo N."/>
            <person name="Stratton T.K."/>
            <person name="D'angelo M."/>
            <person name="Ferriera S."/>
            <person name="Johnson J."/>
            <person name="Kravitz S."/>
            <person name="Beeson K."/>
            <person name="Sutton G."/>
            <person name="Rogers Y."/>
            <person name="Friedman R."/>
            <person name="Frazier M."/>
            <person name="Venter J.C."/>
        </authorList>
    </citation>
    <scope>NUCLEOTIDE SEQUENCE [LARGE SCALE GENOMIC DNA]</scope>
    <source>
        <strain evidence="14 15">3TCK</strain>
    </source>
</reference>
<dbReference type="Gene3D" id="2.60.120.10">
    <property type="entry name" value="Jelly Rolls"/>
    <property type="match status" value="2"/>
</dbReference>
<evidence type="ECO:0000256" key="5">
    <source>
        <dbReference type="ARBA" id="ARBA00022833"/>
    </source>
</evidence>
<feature type="domain" description="Phosphomannose isomerase type I helical insertion" evidence="12">
    <location>
        <begin position="204"/>
        <end position="270"/>
    </location>
</feature>
<keyword evidence="6" id="KW-0413">Isomerase</keyword>
<dbReference type="PROSITE" id="PS00965">
    <property type="entry name" value="PMI_I_1"/>
    <property type="match status" value="1"/>
</dbReference>
<dbReference type="CDD" id="cd07011">
    <property type="entry name" value="cupin_PMI_type_I_N"/>
    <property type="match status" value="1"/>
</dbReference>
<dbReference type="Pfam" id="PF20511">
    <property type="entry name" value="PMI_typeI_cat"/>
    <property type="match status" value="1"/>
</dbReference>
<dbReference type="InterPro" id="IPR011051">
    <property type="entry name" value="RmlC_Cupin_sf"/>
</dbReference>
<dbReference type="GO" id="GO:0008270">
    <property type="term" value="F:zinc ion binding"/>
    <property type="evidence" value="ECO:0007669"/>
    <property type="project" value="InterPro"/>
</dbReference>
<evidence type="ECO:0000256" key="7">
    <source>
        <dbReference type="ARBA" id="ARBA00029741"/>
    </source>
</evidence>
<dbReference type="InterPro" id="IPR018050">
    <property type="entry name" value="Pmannose_isomerase-type1_CS"/>
</dbReference>
<keyword evidence="5 10" id="KW-0862">Zinc</keyword>
<dbReference type="AlphaFoldDB" id="Q1Z8C3"/>
<dbReference type="NCBIfam" id="TIGR00218">
    <property type="entry name" value="manA"/>
    <property type="match status" value="1"/>
</dbReference>
<dbReference type="PIRSF" id="PIRSF001480">
    <property type="entry name" value="Mannose-6-phosphate_isomerase"/>
    <property type="match status" value="1"/>
</dbReference>
<feature type="domain" description="Mannose-6-phosphate isomerase cupin" evidence="13">
    <location>
        <begin position="346"/>
        <end position="423"/>
    </location>
</feature>
<evidence type="ECO:0000313" key="15">
    <source>
        <dbReference type="Proteomes" id="UP000003789"/>
    </source>
</evidence>
<dbReference type="GO" id="GO:0005829">
    <property type="term" value="C:cytosol"/>
    <property type="evidence" value="ECO:0007669"/>
    <property type="project" value="TreeGrafter"/>
</dbReference>
<dbReference type="InterPro" id="IPR046457">
    <property type="entry name" value="PMI_typeI_cat"/>
</dbReference>
<feature type="binding site" evidence="10">
    <location>
        <position position="289"/>
    </location>
    <ligand>
        <name>Zn(2+)</name>
        <dbReference type="ChEBI" id="CHEBI:29105"/>
    </ligand>
</feature>